<gene>
    <name evidence="5" type="ORF">FRACYDRAFT_250329</name>
</gene>
<evidence type="ECO:0000313" key="6">
    <source>
        <dbReference type="Proteomes" id="UP000095751"/>
    </source>
</evidence>
<evidence type="ECO:0000256" key="2">
    <source>
        <dbReference type="ARBA" id="ARBA00022771"/>
    </source>
</evidence>
<keyword evidence="2" id="KW-0863">Zinc-finger</keyword>
<keyword evidence="3" id="KW-0862">Zinc</keyword>
<dbReference type="Gene3D" id="3.30.40.10">
    <property type="entry name" value="Zinc/RING finger domain, C3HC4 (zinc finger)"/>
    <property type="match status" value="1"/>
</dbReference>
<sequence>MSILLFPNPHHQVLLVYFDHIWMFKPCSNSFILMLWQPISGYGMNDWVEFWCTRLVLEPMEKLLILLFKVKHEVSSHHKNLQTQDCEEGKATQEDISTVMVVYTRNNPRPIIHGIASRVRRMLCLLTLLAGIVIPTILRIFFIADNRSRLTHNNNWDESLLEADAFFANDDADDSVENAEAADSKLISSSKIMTMKEYRRNAPHDYFTRINTGHDYESNRMLMSEAIEYQIVDQKRSIHVIVTTVIAFLLPFLALLYAFIFQKETQGSIIRSLNKRRRRRKERQILHQGLQECRIQLPTTITTPEDTTSATTDDDKQRRECPICLLGFTAGDMVIASKHCQCSIPRTNKAIRGTTDIIASIAKNNSSIQSQFYHRIFFHEQCIFTWLSQRKTNPKKLCPCCRQPFLESKATV</sequence>
<evidence type="ECO:0000256" key="4">
    <source>
        <dbReference type="SAM" id="Phobius"/>
    </source>
</evidence>
<accession>A0A1E7EQM1</accession>
<dbReference type="Proteomes" id="UP000095751">
    <property type="component" value="Unassembled WGS sequence"/>
</dbReference>
<dbReference type="InterPro" id="IPR052788">
    <property type="entry name" value="RING-type_E3_ligase_ATL"/>
</dbReference>
<name>A0A1E7EQM1_9STRA</name>
<keyword evidence="4" id="KW-0812">Transmembrane</keyword>
<dbReference type="AlphaFoldDB" id="A0A1E7EQM1"/>
<dbReference type="InterPro" id="IPR013083">
    <property type="entry name" value="Znf_RING/FYVE/PHD"/>
</dbReference>
<organism evidence="5 6">
    <name type="scientific">Fragilariopsis cylindrus CCMP1102</name>
    <dbReference type="NCBI Taxonomy" id="635003"/>
    <lineage>
        <taxon>Eukaryota</taxon>
        <taxon>Sar</taxon>
        <taxon>Stramenopiles</taxon>
        <taxon>Ochrophyta</taxon>
        <taxon>Bacillariophyta</taxon>
        <taxon>Bacillariophyceae</taxon>
        <taxon>Bacillariophycidae</taxon>
        <taxon>Bacillariales</taxon>
        <taxon>Bacillariaceae</taxon>
        <taxon>Fragilariopsis</taxon>
    </lineage>
</organism>
<dbReference type="KEGG" id="fcy:FRACYDRAFT_250329"/>
<evidence type="ECO:0000313" key="5">
    <source>
        <dbReference type="EMBL" id="OEU08106.1"/>
    </source>
</evidence>
<feature type="transmembrane region" description="Helical" evidence="4">
    <location>
        <begin position="238"/>
        <end position="261"/>
    </location>
</feature>
<dbReference type="EMBL" id="KV784382">
    <property type="protein sequence ID" value="OEU08106.1"/>
    <property type="molecule type" value="Genomic_DNA"/>
</dbReference>
<dbReference type="PANTHER" id="PTHR45798:SF97">
    <property type="entry name" value="ALCOHOL-SENSITIVE RING FINGER PROTEIN 1"/>
    <property type="match status" value="1"/>
</dbReference>
<protein>
    <submittedName>
        <fullName evidence="5">Uncharacterized protein</fullName>
    </submittedName>
</protein>
<proteinExistence type="predicted"/>
<keyword evidence="1" id="KW-0479">Metal-binding</keyword>
<evidence type="ECO:0000256" key="1">
    <source>
        <dbReference type="ARBA" id="ARBA00022723"/>
    </source>
</evidence>
<reference evidence="5 6" key="1">
    <citation type="submission" date="2016-09" db="EMBL/GenBank/DDBJ databases">
        <title>Extensive genetic diversity and differential bi-allelic expression allows diatom success in the polar Southern Ocean.</title>
        <authorList>
            <consortium name="DOE Joint Genome Institute"/>
            <person name="Mock T."/>
            <person name="Otillar R.P."/>
            <person name="Strauss J."/>
            <person name="Dupont C."/>
            <person name="Frickenhaus S."/>
            <person name="Maumus F."/>
            <person name="Mcmullan M."/>
            <person name="Sanges R."/>
            <person name="Schmutz J."/>
            <person name="Toseland A."/>
            <person name="Valas R."/>
            <person name="Veluchamy A."/>
            <person name="Ward B.J."/>
            <person name="Allen A."/>
            <person name="Barry K."/>
            <person name="Falciatore A."/>
            <person name="Ferrante M."/>
            <person name="Fortunato A.E."/>
            <person name="Gloeckner G."/>
            <person name="Gruber A."/>
            <person name="Hipkin R."/>
            <person name="Janech M."/>
            <person name="Kroth P."/>
            <person name="Leese F."/>
            <person name="Lindquist E."/>
            <person name="Lyon B.R."/>
            <person name="Martin J."/>
            <person name="Mayer C."/>
            <person name="Parker M."/>
            <person name="Quesneville H."/>
            <person name="Raymond J."/>
            <person name="Uhlig C."/>
            <person name="Valentin K.U."/>
            <person name="Worden A.Z."/>
            <person name="Armbrust E.V."/>
            <person name="Bowler C."/>
            <person name="Green B."/>
            <person name="Moulton V."/>
            <person name="Van Oosterhout C."/>
            <person name="Grigoriev I."/>
        </authorList>
    </citation>
    <scope>NUCLEOTIDE SEQUENCE [LARGE SCALE GENOMIC DNA]</scope>
    <source>
        <strain evidence="5 6">CCMP1102</strain>
    </source>
</reference>
<dbReference type="InParanoid" id="A0A1E7EQM1"/>
<dbReference type="PANTHER" id="PTHR45798">
    <property type="entry name" value="RING-H2 FINGER PROTEIN ATL61-RELATED-RELATED"/>
    <property type="match status" value="1"/>
</dbReference>
<keyword evidence="4" id="KW-0472">Membrane</keyword>
<feature type="transmembrane region" description="Helical" evidence="4">
    <location>
        <begin position="123"/>
        <end position="144"/>
    </location>
</feature>
<dbReference type="SUPFAM" id="SSF57850">
    <property type="entry name" value="RING/U-box"/>
    <property type="match status" value="1"/>
</dbReference>
<evidence type="ECO:0000256" key="3">
    <source>
        <dbReference type="ARBA" id="ARBA00022833"/>
    </source>
</evidence>
<keyword evidence="4" id="KW-1133">Transmembrane helix</keyword>
<keyword evidence="6" id="KW-1185">Reference proteome</keyword>
<dbReference type="GO" id="GO:0008270">
    <property type="term" value="F:zinc ion binding"/>
    <property type="evidence" value="ECO:0007669"/>
    <property type="project" value="UniProtKB-KW"/>
</dbReference>